<dbReference type="PANTHER" id="PTHR48125">
    <property type="entry name" value="LP07818P1"/>
    <property type="match status" value="1"/>
</dbReference>
<organism evidence="2 3">
    <name type="scientific">Pholiota conissans</name>
    <dbReference type="NCBI Taxonomy" id="109636"/>
    <lineage>
        <taxon>Eukaryota</taxon>
        <taxon>Fungi</taxon>
        <taxon>Dikarya</taxon>
        <taxon>Basidiomycota</taxon>
        <taxon>Agaricomycotina</taxon>
        <taxon>Agaricomycetes</taxon>
        <taxon>Agaricomycetidae</taxon>
        <taxon>Agaricales</taxon>
        <taxon>Agaricineae</taxon>
        <taxon>Strophariaceae</taxon>
        <taxon>Pholiota</taxon>
    </lineage>
</organism>
<feature type="compositionally biased region" description="Low complexity" evidence="1">
    <location>
        <begin position="245"/>
        <end position="260"/>
    </location>
</feature>
<dbReference type="PANTHER" id="PTHR48125:SF10">
    <property type="entry name" value="OS12G0136300 PROTEIN"/>
    <property type="match status" value="1"/>
</dbReference>
<reference evidence="2" key="1">
    <citation type="submission" date="2020-11" db="EMBL/GenBank/DDBJ databases">
        <authorList>
            <consortium name="DOE Joint Genome Institute"/>
            <person name="Ahrendt S."/>
            <person name="Riley R."/>
            <person name="Andreopoulos W."/>
            <person name="Labutti K."/>
            <person name="Pangilinan J."/>
            <person name="Ruiz-Duenas F.J."/>
            <person name="Barrasa J.M."/>
            <person name="Sanchez-Garcia M."/>
            <person name="Camarero S."/>
            <person name="Miyauchi S."/>
            <person name="Serrano A."/>
            <person name="Linde D."/>
            <person name="Babiker R."/>
            <person name="Drula E."/>
            <person name="Ayuso-Fernandez I."/>
            <person name="Pacheco R."/>
            <person name="Padilla G."/>
            <person name="Ferreira P."/>
            <person name="Barriuso J."/>
            <person name="Kellner H."/>
            <person name="Castanera R."/>
            <person name="Alfaro M."/>
            <person name="Ramirez L."/>
            <person name="Pisabarro A.G."/>
            <person name="Kuo A."/>
            <person name="Tritt A."/>
            <person name="Lipzen A."/>
            <person name="He G."/>
            <person name="Yan M."/>
            <person name="Ng V."/>
            <person name="Cullen D."/>
            <person name="Martin F."/>
            <person name="Rosso M.-N."/>
            <person name="Henrissat B."/>
            <person name="Hibbett D."/>
            <person name="Martinez A.T."/>
            <person name="Grigoriev I.V."/>
        </authorList>
    </citation>
    <scope>NUCLEOTIDE SEQUENCE</scope>
    <source>
        <strain evidence="2">CIRM-BRFM 674</strain>
    </source>
</reference>
<feature type="region of interest" description="Disordered" evidence="1">
    <location>
        <begin position="176"/>
        <end position="290"/>
    </location>
</feature>
<feature type="region of interest" description="Disordered" evidence="1">
    <location>
        <begin position="514"/>
        <end position="553"/>
    </location>
</feature>
<sequence>MFTSKKPALRYIPHPSPGGGRAANPSTPPRFQPYQATSSPRKIHMGNPTPPSTPSRGHRISLRGPQAPVTPVRPAPRRVGASPALARVNQALAQTRPAAEKDPEPRDSKFFGELDHLKVVHSFDALLEAARNDVELASIQAPHFNAKIEAQSEYQHGDVSSRPLSMRERVHLRKQVKRELSERNSFERRSKRQRDEDSLARRRTQKKARMAEREERRVKVERRDEARPQRSPTPTPASPQPGPSQAQQQAEAARQAAELQAAERHAAELQAAERAAQEEARLQAHRAQEAKQQAEEKVALDLALSMAQKARRRLEEETKRCEEACRQMEEEIALKNAQAEKDLKQADEAERLARRQLDETLRVLQEEAQLLEAERAQINALCAQHEAYLKAEHRAFLHRQDEHRRILEQAELSIEERRARLAQIERAQHQAEESMHARIQQFANLTGEQFATFFRQEAQRIAEEEASRCAAEEAFARQHYQNTTPQADHAAHKQQPPQRDFSMREPSLADVSMHSIPDSMSFTDDPPTPRMSSASPPPPPTPSPPPGPASPPTVAELFALWGKKWEYIDSHADLRNVDHRGLPWPTLRNIETTNDITIEHIAEFLSHSDCPPRLSARKLIALYHSDKFKFRVTNKLSLDQQALAEQMANHCTILLVNHMR</sequence>
<protein>
    <submittedName>
        <fullName evidence="2">Uncharacterized protein</fullName>
    </submittedName>
</protein>
<keyword evidence="3" id="KW-1185">Reference proteome</keyword>
<evidence type="ECO:0000256" key="1">
    <source>
        <dbReference type="SAM" id="MobiDB-lite"/>
    </source>
</evidence>
<feature type="compositionally biased region" description="Pro residues" evidence="1">
    <location>
        <begin position="535"/>
        <end position="551"/>
    </location>
</feature>
<feature type="compositionally biased region" description="Basic and acidic residues" evidence="1">
    <location>
        <begin position="275"/>
        <end position="290"/>
    </location>
</feature>
<feature type="compositionally biased region" description="Basic and acidic residues" evidence="1">
    <location>
        <begin position="209"/>
        <end position="228"/>
    </location>
</feature>
<accession>A0A9P6D4K3</accession>
<proteinExistence type="predicted"/>
<feature type="region of interest" description="Disordered" evidence="1">
    <location>
        <begin position="1"/>
        <end position="80"/>
    </location>
</feature>
<dbReference type="Proteomes" id="UP000807469">
    <property type="component" value="Unassembled WGS sequence"/>
</dbReference>
<name>A0A9P6D4K3_9AGAR</name>
<evidence type="ECO:0000313" key="2">
    <source>
        <dbReference type="EMBL" id="KAF9482723.1"/>
    </source>
</evidence>
<feature type="region of interest" description="Disordered" evidence="1">
    <location>
        <begin position="483"/>
        <end position="502"/>
    </location>
</feature>
<comment type="caution">
    <text evidence="2">The sequence shown here is derived from an EMBL/GenBank/DDBJ whole genome shotgun (WGS) entry which is preliminary data.</text>
</comment>
<feature type="compositionally biased region" description="Basic and acidic residues" evidence="1">
    <location>
        <begin position="177"/>
        <end position="200"/>
    </location>
</feature>
<dbReference type="EMBL" id="MU155162">
    <property type="protein sequence ID" value="KAF9482723.1"/>
    <property type="molecule type" value="Genomic_DNA"/>
</dbReference>
<feature type="compositionally biased region" description="Low complexity" evidence="1">
    <location>
        <begin position="65"/>
        <end position="80"/>
    </location>
</feature>
<evidence type="ECO:0000313" key="3">
    <source>
        <dbReference type="Proteomes" id="UP000807469"/>
    </source>
</evidence>
<gene>
    <name evidence="2" type="ORF">BDN70DRAFT_403172</name>
</gene>
<dbReference type="AlphaFoldDB" id="A0A9P6D4K3"/>
<feature type="compositionally biased region" description="Pro residues" evidence="1">
    <location>
        <begin position="231"/>
        <end position="242"/>
    </location>
</feature>